<keyword evidence="5" id="KW-0998">Cell outer membrane</keyword>
<keyword evidence="4" id="KW-0472">Membrane</keyword>
<feature type="chain" id="PRO_5016841720" evidence="7">
    <location>
        <begin position="23"/>
        <end position="299"/>
    </location>
</feature>
<evidence type="ECO:0000256" key="2">
    <source>
        <dbReference type="ARBA" id="ARBA00005722"/>
    </source>
</evidence>
<evidence type="ECO:0000256" key="7">
    <source>
        <dbReference type="SAM" id="SignalP"/>
    </source>
</evidence>
<keyword evidence="3 7" id="KW-0732">Signal</keyword>
<dbReference type="PANTHER" id="PTHR38776:SF1">
    <property type="entry name" value="MLTA-INTERACTING PROTEIN-RELATED"/>
    <property type="match status" value="1"/>
</dbReference>
<accession>A0A363UN10</accession>
<evidence type="ECO:0000313" key="9">
    <source>
        <dbReference type="Proteomes" id="UP000251800"/>
    </source>
</evidence>
<evidence type="ECO:0000256" key="6">
    <source>
        <dbReference type="SAM" id="MobiDB-lite"/>
    </source>
</evidence>
<dbReference type="RefSeq" id="WP_109719391.1">
    <property type="nucleotide sequence ID" value="NZ_QEQK01000004.1"/>
</dbReference>
<evidence type="ECO:0000256" key="4">
    <source>
        <dbReference type="ARBA" id="ARBA00023136"/>
    </source>
</evidence>
<dbReference type="PANTHER" id="PTHR38776">
    <property type="entry name" value="MLTA-INTERACTING PROTEIN-RELATED"/>
    <property type="match status" value="1"/>
</dbReference>
<dbReference type="GO" id="GO:0009252">
    <property type="term" value="P:peptidoglycan biosynthetic process"/>
    <property type="evidence" value="ECO:0007669"/>
    <property type="project" value="TreeGrafter"/>
</dbReference>
<feature type="signal peptide" evidence="7">
    <location>
        <begin position="1"/>
        <end position="22"/>
    </location>
</feature>
<sequence>MNRLYSAAFGLAALCYACSAVSADAPRDPLWEVGFAAAGSTFPDYRGAEQYSVFGLPAPYAVYRGERFRLSREGASASLFEELNAELSLSLATSLPGDADDNPNREDMPDIDATFEIGPSLDFVLQREPGGWTHRLRIPARAVMATDLQSVSSIGWLLHPNLEASRNWLAGSTAWGLTLSVGPLFATEKYHDYFYDVQPQFARLDRPAYDAGGGYSGARANVILTWRRGDTRIGTFMLYDNLSGATFADSPLVDTEHSLIIGVGIARRIWRSERLAPESPVREPPPPARHDRRDHSPGR</sequence>
<gene>
    <name evidence="8" type="ORF">DEH80_05035</name>
</gene>
<comment type="subcellular location">
    <subcellularLocation>
        <location evidence="1">Cell outer membrane</location>
    </subcellularLocation>
</comment>
<comment type="caution">
    <text evidence="8">The sequence shown here is derived from an EMBL/GenBank/DDBJ whole genome shotgun (WGS) entry which is preliminary data.</text>
</comment>
<dbReference type="Pfam" id="PF06629">
    <property type="entry name" value="MipA"/>
    <property type="match status" value="1"/>
</dbReference>
<dbReference type="OrthoDB" id="5290976at2"/>
<dbReference type="Proteomes" id="UP000251800">
    <property type="component" value="Unassembled WGS sequence"/>
</dbReference>
<reference evidence="8 9" key="1">
    <citation type="submission" date="2018-05" db="EMBL/GenBank/DDBJ databases">
        <title>Abyssibacter profundi OUC007T gen. nov., sp. nov, a marine bacterium isolated from seawater of the Mariana Trench.</title>
        <authorList>
            <person name="Zhou S."/>
        </authorList>
    </citation>
    <scope>NUCLEOTIDE SEQUENCE [LARGE SCALE GENOMIC DNA]</scope>
    <source>
        <strain evidence="8 9">OUC007</strain>
    </source>
</reference>
<organism evidence="8 9">
    <name type="scientific">Abyssibacter profundi</name>
    <dbReference type="NCBI Taxonomy" id="2182787"/>
    <lineage>
        <taxon>Bacteria</taxon>
        <taxon>Pseudomonadati</taxon>
        <taxon>Pseudomonadota</taxon>
        <taxon>Gammaproteobacteria</taxon>
        <taxon>Chromatiales</taxon>
        <taxon>Oceanococcaceae</taxon>
        <taxon>Abyssibacter</taxon>
    </lineage>
</organism>
<evidence type="ECO:0000313" key="8">
    <source>
        <dbReference type="EMBL" id="PWN56793.1"/>
    </source>
</evidence>
<evidence type="ECO:0000256" key="1">
    <source>
        <dbReference type="ARBA" id="ARBA00004442"/>
    </source>
</evidence>
<evidence type="ECO:0000256" key="5">
    <source>
        <dbReference type="ARBA" id="ARBA00023237"/>
    </source>
</evidence>
<protein>
    <submittedName>
        <fullName evidence="8">MipA/OmpV family protein</fullName>
    </submittedName>
</protein>
<feature type="region of interest" description="Disordered" evidence="6">
    <location>
        <begin position="275"/>
        <end position="299"/>
    </location>
</feature>
<dbReference type="EMBL" id="QEQK01000004">
    <property type="protein sequence ID" value="PWN56793.1"/>
    <property type="molecule type" value="Genomic_DNA"/>
</dbReference>
<feature type="compositionally biased region" description="Basic and acidic residues" evidence="6">
    <location>
        <begin position="288"/>
        <end position="299"/>
    </location>
</feature>
<keyword evidence="9" id="KW-1185">Reference proteome</keyword>
<comment type="similarity">
    <text evidence="2">Belongs to the MipA/OmpV family.</text>
</comment>
<proteinExistence type="inferred from homology"/>
<dbReference type="InterPro" id="IPR010583">
    <property type="entry name" value="MipA"/>
</dbReference>
<dbReference type="AlphaFoldDB" id="A0A363UN10"/>
<evidence type="ECO:0000256" key="3">
    <source>
        <dbReference type="ARBA" id="ARBA00022729"/>
    </source>
</evidence>
<dbReference type="GO" id="GO:0009279">
    <property type="term" value="C:cell outer membrane"/>
    <property type="evidence" value="ECO:0007669"/>
    <property type="project" value="UniProtKB-SubCell"/>
</dbReference>
<name>A0A363UN10_9GAMM</name>